<keyword evidence="4" id="KW-0732">Signal</keyword>
<dbReference type="Gene3D" id="1.20.1070.10">
    <property type="entry name" value="Rhodopsin 7-helix transmembrane proteins"/>
    <property type="match status" value="1"/>
</dbReference>
<protein>
    <recommendedName>
        <fullName evidence="11">G-protein coupled receptors family 2 profile 2 domain-containing protein</fullName>
    </recommendedName>
</protein>
<reference evidence="12" key="1">
    <citation type="submission" date="2017-09" db="EMBL/GenBank/DDBJ databases">
        <title>Contemporary evolution of a Lepidopteran species, Heliothis virescens, in response to modern agricultural practices.</title>
        <authorList>
            <person name="Fritz M.L."/>
            <person name="Deyonke A.M."/>
            <person name="Papanicolaou A."/>
            <person name="Micinski S."/>
            <person name="Westbrook J."/>
            <person name="Gould F."/>
        </authorList>
    </citation>
    <scope>NUCLEOTIDE SEQUENCE [LARGE SCALE GENOMIC DNA]</scope>
    <source>
        <strain evidence="12">HvINT-</strain>
        <tissue evidence="12">Whole body</tissue>
    </source>
</reference>
<evidence type="ECO:0000256" key="9">
    <source>
        <dbReference type="ARBA" id="ARBA00023224"/>
    </source>
</evidence>
<proteinExistence type="inferred from homology"/>
<evidence type="ECO:0000256" key="8">
    <source>
        <dbReference type="ARBA" id="ARBA00023170"/>
    </source>
</evidence>
<evidence type="ECO:0000259" key="11">
    <source>
        <dbReference type="PROSITE" id="PS50261"/>
    </source>
</evidence>
<dbReference type="GO" id="GO:0008528">
    <property type="term" value="F:G protein-coupled peptide receptor activity"/>
    <property type="evidence" value="ECO:0007669"/>
    <property type="project" value="TreeGrafter"/>
</dbReference>
<evidence type="ECO:0000256" key="5">
    <source>
        <dbReference type="ARBA" id="ARBA00022989"/>
    </source>
</evidence>
<dbReference type="PROSITE" id="PS50261">
    <property type="entry name" value="G_PROTEIN_RECEP_F2_4"/>
    <property type="match status" value="1"/>
</dbReference>
<dbReference type="Gene3D" id="2.170.180.11">
    <property type="entry name" value="Methuselah ectodomain, domain 2"/>
    <property type="match status" value="1"/>
</dbReference>
<dbReference type="InterPro" id="IPR023311">
    <property type="entry name" value="Methusela_ecto_dom_2"/>
</dbReference>
<dbReference type="InterPro" id="IPR000832">
    <property type="entry name" value="GPCR_2_secretin-like"/>
</dbReference>
<dbReference type="SUPFAM" id="SSF81321">
    <property type="entry name" value="Family A G protein-coupled receptor-like"/>
    <property type="match status" value="1"/>
</dbReference>
<evidence type="ECO:0000256" key="2">
    <source>
        <dbReference type="ARBA" id="ARBA00008979"/>
    </source>
</evidence>
<gene>
    <name evidence="12" type="ORF">B5V51_2718</name>
</gene>
<organism evidence="12">
    <name type="scientific">Heliothis virescens</name>
    <name type="common">Tobacco budworm moth</name>
    <dbReference type="NCBI Taxonomy" id="7102"/>
    <lineage>
        <taxon>Eukaryota</taxon>
        <taxon>Metazoa</taxon>
        <taxon>Ecdysozoa</taxon>
        <taxon>Arthropoda</taxon>
        <taxon>Hexapoda</taxon>
        <taxon>Insecta</taxon>
        <taxon>Pterygota</taxon>
        <taxon>Neoptera</taxon>
        <taxon>Endopterygota</taxon>
        <taxon>Lepidoptera</taxon>
        <taxon>Glossata</taxon>
        <taxon>Ditrysia</taxon>
        <taxon>Noctuoidea</taxon>
        <taxon>Noctuidae</taxon>
        <taxon>Heliothinae</taxon>
        <taxon>Heliothis</taxon>
    </lineage>
</organism>
<evidence type="ECO:0000256" key="1">
    <source>
        <dbReference type="ARBA" id="ARBA00004141"/>
    </source>
</evidence>
<feature type="transmembrane region" description="Helical" evidence="10">
    <location>
        <begin position="247"/>
        <end position="272"/>
    </location>
</feature>
<feature type="domain" description="G-protein coupled receptors family 2 profile 2" evidence="11">
    <location>
        <begin position="210"/>
        <end position="391"/>
    </location>
</feature>
<dbReference type="EMBL" id="NWSH01001619">
    <property type="protein sequence ID" value="PCG70677.1"/>
    <property type="molecule type" value="Genomic_DNA"/>
</dbReference>
<name>A0A2A4JF49_HELVI</name>
<evidence type="ECO:0000256" key="10">
    <source>
        <dbReference type="SAM" id="Phobius"/>
    </source>
</evidence>
<keyword evidence="8" id="KW-0675">Receptor</keyword>
<feature type="transmembrane region" description="Helical" evidence="10">
    <location>
        <begin position="323"/>
        <end position="344"/>
    </location>
</feature>
<dbReference type="PANTHER" id="PTHR47154">
    <property type="entry name" value="G-PROTEIN COUPLED RECEPTOR MTH-RELATED"/>
    <property type="match status" value="1"/>
</dbReference>
<keyword evidence="6" id="KW-0297">G-protein coupled receptor</keyword>
<dbReference type="GO" id="GO:0007166">
    <property type="term" value="P:cell surface receptor signaling pathway"/>
    <property type="evidence" value="ECO:0007669"/>
    <property type="project" value="InterPro"/>
</dbReference>
<comment type="subcellular location">
    <subcellularLocation>
        <location evidence="1">Membrane</location>
        <topology evidence="1">Multi-pass membrane protein</topology>
    </subcellularLocation>
</comment>
<evidence type="ECO:0000313" key="12">
    <source>
        <dbReference type="EMBL" id="PCG70677.1"/>
    </source>
</evidence>
<feature type="transmembrane region" description="Helical" evidence="10">
    <location>
        <begin position="377"/>
        <end position="396"/>
    </location>
</feature>
<comment type="caution">
    <text evidence="12">The sequence shown here is derived from an EMBL/GenBank/DDBJ whole genome shotgun (WGS) entry which is preliminary data.</text>
</comment>
<accession>A0A2A4JF49</accession>
<keyword evidence="9" id="KW-0807">Transducer</keyword>
<feature type="transmembrane region" description="Helical" evidence="10">
    <location>
        <begin position="428"/>
        <end position="449"/>
    </location>
</feature>
<dbReference type="AlphaFoldDB" id="A0A2A4JF49"/>
<evidence type="ECO:0000256" key="4">
    <source>
        <dbReference type="ARBA" id="ARBA00022729"/>
    </source>
</evidence>
<evidence type="ECO:0000256" key="7">
    <source>
        <dbReference type="ARBA" id="ARBA00023136"/>
    </source>
</evidence>
<dbReference type="Pfam" id="PF00002">
    <property type="entry name" value="7tm_2"/>
    <property type="match status" value="1"/>
</dbReference>
<keyword evidence="3 10" id="KW-0812">Transmembrane</keyword>
<keyword evidence="7 10" id="KW-0472">Membrane</keyword>
<evidence type="ECO:0000256" key="6">
    <source>
        <dbReference type="ARBA" id="ARBA00023040"/>
    </source>
</evidence>
<dbReference type="PANTHER" id="PTHR47154:SF2">
    <property type="entry name" value="G-PROTEIN COUPLED RECEPTOR MTH-RELATED"/>
    <property type="match status" value="1"/>
</dbReference>
<dbReference type="GO" id="GO:0005886">
    <property type="term" value="C:plasma membrane"/>
    <property type="evidence" value="ECO:0007669"/>
    <property type="project" value="TreeGrafter"/>
</dbReference>
<dbReference type="STRING" id="7102.A0A2A4JF49"/>
<dbReference type="InterPro" id="IPR017981">
    <property type="entry name" value="GPCR_2-like_7TM"/>
</dbReference>
<evidence type="ECO:0000256" key="3">
    <source>
        <dbReference type="ARBA" id="ARBA00022692"/>
    </source>
</evidence>
<keyword evidence="5 10" id="KW-1133">Transmembrane helix</keyword>
<dbReference type="InterPro" id="IPR051384">
    <property type="entry name" value="Mth_GPCR"/>
</dbReference>
<feature type="transmembrane region" description="Helical" evidence="10">
    <location>
        <begin position="211"/>
        <end position="235"/>
    </location>
</feature>
<sequence>MFRVPVGSENDGVVKPYFWQDYEDVDDLSEFNYVEYDNVDDTPEINEQIYIKNDENIDLNTHMEDYQLINDHYHLHKNNRSLCPKNKTCARKCCPLGWGFNETAHTCTPLSDVFNPSIWKRHKMMKESKATDELHFLFGHVICTSYHAIKPTTSIRLQSDGTLMVERTSGMGPGLVFQINQYCMDLFITEDNEIELNAHICYIRNEPRRHFIVVEICLMISCILIILNVIVFALLPVLRPRHRLLIMAYLISFLLSFSVKFFEIFLILWKISYRHMCLYFTFIFYFFFISGFFWRNIMCYDMWWTISSKRSLSGQCSDSRVRLFLYFVYGFGMPGVITGIVATLEFSDIENDHPFMPNIQNEGCNALYGYSKAIYQYGPVCLLFCINLILFGLTILKIKKINKETKKVLRSQDSQTHITKNDKQWMNLSMKIFIVMLIAEVNCIFDFTSRLFPNYQIFCHLADLNILTVPFIVYLNFKCQGQSWKNIKARYKLKKEQAMVSSVRTMSTITQSQDSIGCTTSNNSNFPRSISVISA</sequence>
<feature type="transmembrane region" description="Helical" evidence="10">
    <location>
        <begin position="278"/>
        <end position="303"/>
    </location>
</feature>
<comment type="similarity">
    <text evidence="2">Belongs to the G-protein coupled receptor 2 family. Mth subfamily.</text>
</comment>
<feature type="transmembrane region" description="Helical" evidence="10">
    <location>
        <begin position="455"/>
        <end position="477"/>
    </location>
</feature>